<name>A0A0E9T9X5_ANGAN</name>
<organism evidence="1">
    <name type="scientific">Anguilla anguilla</name>
    <name type="common">European freshwater eel</name>
    <name type="synonym">Muraena anguilla</name>
    <dbReference type="NCBI Taxonomy" id="7936"/>
    <lineage>
        <taxon>Eukaryota</taxon>
        <taxon>Metazoa</taxon>
        <taxon>Chordata</taxon>
        <taxon>Craniata</taxon>
        <taxon>Vertebrata</taxon>
        <taxon>Euteleostomi</taxon>
        <taxon>Actinopterygii</taxon>
        <taxon>Neopterygii</taxon>
        <taxon>Teleostei</taxon>
        <taxon>Anguilliformes</taxon>
        <taxon>Anguillidae</taxon>
        <taxon>Anguilla</taxon>
    </lineage>
</organism>
<proteinExistence type="predicted"/>
<sequence length="33" mass="3940">MWATHKKTINISRLRVDRFPVIFCVIFCLSNTE</sequence>
<reference evidence="1" key="1">
    <citation type="submission" date="2014-11" db="EMBL/GenBank/DDBJ databases">
        <authorList>
            <person name="Amaro Gonzalez C."/>
        </authorList>
    </citation>
    <scope>NUCLEOTIDE SEQUENCE</scope>
</reference>
<evidence type="ECO:0000313" key="1">
    <source>
        <dbReference type="EMBL" id="JAH50421.1"/>
    </source>
</evidence>
<reference evidence="1" key="2">
    <citation type="journal article" date="2015" name="Fish Shellfish Immunol.">
        <title>Early steps in the European eel (Anguilla anguilla)-Vibrio vulnificus interaction in the gills: Role of the RtxA13 toxin.</title>
        <authorList>
            <person name="Callol A."/>
            <person name="Pajuelo D."/>
            <person name="Ebbesson L."/>
            <person name="Teles M."/>
            <person name="MacKenzie S."/>
            <person name="Amaro C."/>
        </authorList>
    </citation>
    <scope>NUCLEOTIDE SEQUENCE</scope>
</reference>
<dbReference type="EMBL" id="GBXM01058156">
    <property type="protein sequence ID" value="JAH50421.1"/>
    <property type="molecule type" value="Transcribed_RNA"/>
</dbReference>
<dbReference type="AlphaFoldDB" id="A0A0E9T9X5"/>
<protein>
    <submittedName>
        <fullName evidence="1">Uncharacterized protein</fullName>
    </submittedName>
</protein>
<accession>A0A0E9T9X5</accession>